<organism evidence="4">
    <name type="scientific">Lactiplantibacillus pentosus IG1</name>
    <dbReference type="NCBI Taxonomy" id="1042160"/>
    <lineage>
        <taxon>Bacteria</taxon>
        <taxon>Bacillati</taxon>
        <taxon>Bacillota</taxon>
        <taxon>Bacilli</taxon>
        <taxon>Lactobacillales</taxon>
        <taxon>Lactobacillaceae</taxon>
        <taxon>Lactiplantibacillus</taxon>
    </lineage>
</organism>
<proteinExistence type="predicted"/>
<evidence type="ECO:0000313" key="4">
    <source>
        <dbReference type="EMBL" id="CCC17008.1"/>
    </source>
</evidence>
<dbReference type="GO" id="GO:0031640">
    <property type="term" value="P:killing of cells of another organism"/>
    <property type="evidence" value="ECO:0007669"/>
    <property type="project" value="UniProtKB-KW"/>
</dbReference>
<dbReference type="InterPro" id="IPR010133">
    <property type="entry name" value="Bacteriocin_signal_seq"/>
</dbReference>
<keyword evidence="1" id="KW-0929">Antimicrobial</keyword>
<reference evidence="4" key="1">
    <citation type="journal article" date="2011" name="J. Bacteriol.">
        <title>Genome Sequence of Lactobacillus pentosus IG1, a Strain Isolated from Spanish-Style Green Olive Fermentations.</title>
        <authorList>
            <person name="Maldonado-Barragan A."/>
            <person name="Caballero-Guerrero B."/>
            <person name="Lucena-Padros H."/>
            <person name="Ruiz-Barba J.L."/>
        </authorList>
    </citation>
    <scope>NUCLEOTIDE SEQUENCE</scope>
    <source>
        <strain evidence="4">IG1</strain>
    </source>
</reference>
<keyword evidence="3" id="KW-0078">Bacteriocin</keyword>
<sequence length="55" mass="5988">MNNALSFEQQFTDFSTLSDSELESVEGGRNKLAYNMGHYAGKATIFGLAAWALLA</sequence>
<accession>G0M498</accession>
<dbReference type="GO" id="GO:0042742">
    <property type="term" value="P:defense response to bacterium"/>
    <property type="evidence" value="ECO:0007669"/>
    <property type="project" value="UniProtKB-KW"/>
</dbReference>
<dbReference type="NCBIfam" id="TIGR01847">
    <property type="entry name" value="bacteriocin_sig"/>
    <property type="match status" value="1"/>
</dbReference>
<dbReference type="SMR" id="G0M498"/>
<name>G0M498_LACPE</name>
<keyword evidence="2" id="KW-0044">Antibiotic</keyword>
<protein>
    <submittedName>
        <fullName evidence="4">Plantaricin S alpha protein</fullName>
    </submittedName>
</protein>
<gene>
    <name evidence="4" type="ORF">LPENT_01704</name>
</gene>
<evidence type="ECO:0000256" key="1">
    <source>
        <dbReference type="ARBA" id="ARBA00022529"/>
    </source>
</evidence>
<dbReference type="EMBL" id="FR874854">
    <property type="protein sequence ID" value="CCC17008.1"/>
    <property type="molecule type" value="Genomic_DNA"/>
</dbReference>
<evidence type="ECO:0000256" key="3">
    <source>
        <dbReference type="ARBA" id="ARBA00023048"/>
    </source>
</evidence>
<dbReference type="AlphaFoldDB" id="G0M498"/>
<evidence type="ECO:0000256" key="2">
    <source>
        <dbReference type="ARBA" id="ARBA00023022"/>
    </source>
</evidence>